<keyword evidence="5" id="KW-0677">Repeat</keyword>
<dbReference type="InterPro" id="IPR014898">
    <property type="entry name" value="Znf_C2H2_LYAR"/>
</dbReference>
<evidence type="ECO:0000256" key="12">
    <source>
        <dbReference type="PROSITE-ProRule" id="PRU01145"/>
    </source>
</evidence>
<dbReference type="GO" id="GO:0006364">
    <property type="term" value="P:rRNA processing"/>
    <property type="evidence" value="ECO:0007669"/>
    <property type="project" value="TreeGrafter"/>
</dbReference>
<evidence type="ECO:0000256" key="3">
    <source>
        <dbReference type="ARBA" id="ARBA00004504"/>
    </source>
</evidence>
<organism evidence="17 18">
    <name type="scientific">Chrysochloris asiatica</name>
    <name type="common">Cape golden mole</name>
    <dbReference type="NCBI Taxonomy" id="185453"/>
    <lineage>
        <taxon>Eukaryota</taxon>
        <taxon>Metazoa</taxon>
        <taxon>Chordata</taxon>
        <taxon>Craniata</taxon>
        <taxon>Vertebrata</taxon>
        <taxon>Euteleostomi</taxon>
        <taxon>Mammalia</taxon>
        <taxon>Eutheria</taxon>
        <taxon>Afrotheria</taxon>
        <taxon>Chrysochloridae</taxon>
        <taxon>Chrysochlorinae</taxon>
        <taxon>Chrysochloris</taxon>
    </lineage>
</organism>
<feature type="domain" description="Acetyl-coA carboxylase zinc finger" evidence="15">
    <location>
        <begin position="3"/>
        <end position="28"/>
    </location>
</feature>
<dbReference type="InterPro" id="IPR058719">
    <property type="entry name" value="WHD_LYAR"/>
</dbReference>
<evidence type="ECO:0000256" key="1">
    <source>
        <dbReference type="ARBA" id="ARBA00004123"/>
    </source>
</evidence>
<keyword evidence="17" id="KW-1185">Reference proteome</keyword>
<dbReference type="AlphaFoldDB" id="A0A9B0U5D8"/>
<evidence type="ECO:0000259" key="14">
    <source>
        <dbReference type="Pfam" id="PF08790"/>
    </source>
</evidence>
<reference evidence="18" key="1">
    <citation type="submission" date="2025-08" db="UniProtKB">
        <authorList>
            <consortium name="RefSeq"/>
        </authorList>
    </citation>
    <scope>IDENTIFICATION</scope>
    <source>
        <tissue evidence="18">Spleen</tissue>
    </source>
</reference>
<dbReference type="Pfam" id="PF17848">
    <property type="entry name" value="Zn_ribbon_ACC"/>
    <property type="match status" value="1"/>
</dbReference>
<dbReference type="InterPro" id="IPR036236">
    <property type="entry name" value="Znf_C2H2_sf"/>
</dbReference>
<keyword evidence="4" id="KW-0479">Metal-binding</keyword>
<feature type="compositionally biased region" description="Basic and acidic residues" evidence="13">
    <location>
        <begin position="182"/>
        <end position="196"/>
    </location>
</feature>
<dbReference type="RefSeq" id="XP_006877341.1">
    <property type="nucleotide sequence ID" value="XM_006877279.1"/>
</dbReference>
<evidence type="ECO:0000256" key="10">
    <source>
        <dbReference type="ARBA" id="ARBA00063961"/>
    </source>
</evidence>
<dbReference type="PANTHER" id="PTHR13100:SF10">
    <property type="entry name" value="CELL GROWTH-REGULATING NUCLEOLAR PROTEIN"/>
    <property type="match status" value="1"/>
</dbReference>
<evidence type="ECO:0000313" key="18">
    <source>
        <dbReference type="RefSeq" id="XP_006877341.1"/>
    </source>
</evidence>
<evidence type="ECO:0000256" key="8">
    <source>
        <dbReference type="ARBA" id="ARBA00023054"/>
    </source>
</evidence>
<dbReference type="GeneID" id="102821543"/>
<evidence type="ECO:0000256" key="13">
    <source>
        <dbReference type="SAM" id="MobiDB-lite"/>
    </source>
</evidence>
<evidence type="ECO:0000256" key="2">
    <source>
        <dbReference type="ARBA" id="ARBA00004496"/>
    </source>
</evidence>
<evidence type="ECO:0000259" key="16">
    <source>
        <dbReference type="Pfam" id="PF25879"/>
    </source>
</evidence>
<feature type="compositionally biased region" description="Basic residues" evidence="13">
    <location>
        <begin position="234"/>
        <end position="244"/>
    </location>
</feature>
<dbReference type="PANTHER" id="PTHR13100">
    <property type="entry name" value="CELL GROWTH-REGULATING NUCLEOLAR PROTEIN LYAR"/>
    <property type="match status" value="1"/>
</dbReference>
<dbReference type="Pfam" id="PF25879">
    <property type="entry name" value="WHD_LYAR"/>
    <property type="match status" value="1"/>
</dbReference>
<dbReference type="FunFam" id="3.30.1490.490:FF:000001">
    <property type="entry name" value="cell growth-regulating nucleolar protein-like"/>
    <property type="match status" value="1"/>
</dbReference>
<feature type="domain" description="Cell growth-regulating nucleolar protein-like winged helix" evidence="16">
    <location>
        <begin position="309"/>
        <end position="381"/>
    </location>
</feature>
<accession>A0A9B0U5D8</accession>
<dbReference type="CTD" id="55646"/>
<proteinExistence type="predicted"/>
<comment type="subcellular location">
    <subcellularLocation>
        <location evidence="3">Cell projection</location>
        <location evidence="3">Cilium</location>
        <location evidence="3">Photoreceptor outer segment</location>
    </subcellularLocation>
    <subcellularLocation>
        <location evidence="2">Cytoplasm</location>
    </subcellularLocation>
    <subcellularLocation>
        <location evidence="1">Nucleus</location>
    </subcellularLocation>
</comment>
<evidence type="ECO:0000256" key="11">
    <source>
        <dbReference type="ARBA" id="ARBA00069216"/>
    </source>
</evidence>
<evidence type="ECO:0000256" key="7">
    <source>
        <dbReference type="ARBA" id="ARBA00022833"/>
    </source>
</evidence>
<dbReference type="OrthoDB" id="21474at2759"/>
<keyword evidence="8" id="KW-0175">Coiled coil</keyword>
<feature type="compositionally biased region" description="Basic and acidic residues" evidence="13">
    <location>
        <begin position="203"/>
        <end position="214"/>
    </location>
</feature>
<keyword evidence="9" id="KW-0539">Nucleus</keyword>
<name>A0A9B0U5D8_CHRAS</name>
<feature type="domain" description="Zinc finger C2H2 LYAR-type" evidence="14">
    <location>
        <begin position="31"/>
        <end position="58"/>
    </location>
</feature>
<evidence type="ECO:0000256" key="4">
    <source>
        <dbReference type="ARBA" id="ARBA00022723"/>
    </source>
</evidence>
<dbReference type="FunFam" id="1.10.10.2100:FF:000002">
    <property type="entry name" value="cell growth-regulating nucleolar protein-like"/>
    <property type="match status" value="1"/>
</dbReference>
<evidence type="ECO:0000259" key="15">
    <source>
        <dbReference type="Pfam" id="PF17848"/>
    </source>
</evidence>
<gene>
    <name evidence="18" type="primary">LYAR</name>
</gene>
<evidence type="ECO:0000256" key="6">
    <source>
        <dbReference type="ARBA" id="ARBA00022771"/>
    </source>
</evidence>
<evidence type="ECO:0000313" key="17">
    <source>
        <dbReference type="Proteomes" id="UP000504623"/>
    </source>
</evidence>
<comment type="subunit">
    <text evidence="10">Interacts with PRMT5; this interaction is direct. Interacts with GNL2 and RPL23A. Interacts with nucleolin/NCL; this interaction is direct. Interacts with phosphorylated IRF3; this interaction impairs IRF3 DNA-binding activity.</text>
</comment>
<dbReference type="GO" id="GO:0005737">
    <property type="term" value="C:cytoplasm"/>
    <property type="evidence" value="ECO:0007669"/>
    <property type="project" value="UniProtKB-SubCell"/>
</dbReference>
<evidence type="ECO:0000256" key="5">
    <source>
        <dbReference type="ARBA" id="ARBA00022737"/>
    </source>
</evidence>
<dbReference type="Gene3D" id="3.30.1490.490">
    <property type="match status" value="1"/>
</dbReference>
<dbReference type="GO" id="GO:0003677">
    <property type="term" value="F:DNA binding"/>
    <property type="evidence" value="ECO:0007669"/>
    <property type="project" value="InterPro"/>
</dbReference>
<dbReference type="SUPFAM" id="SSF57667">
    <property type="entry name" value="beta-beta-alpha zinc fingers"/>
    <property type="match status" value="2"/>
</dbReference>
<dbReference type="InterPro" id="IPR041010">
    <property type="entry name" value="Znf-ACC"/>
</dbReference>
<dbReference type="GO" id="GO:0001750">
    <property type="term" value="C:photoreceptor outer segment"/>
    <property type="evidence" value="ECO:0007669"/>
    <property type="project" value="UniProtKB-SubCell"/>
</dbReference>
<dbReference type="GO" id="GO:0008270">
    <property type="term" value="F:zinc ion binding"/>
    <property type="evidence" value="ECO:0007669"/>
    <property type="project" value="UniProtKB-KW"/>
</dbReference>
<evidence type="ECO:0000256" key="9">
    <source>
        <dbReference type="ARBA" id="ARBA00023242"/>
    </source>
</evidence>
<feature type="region of interest" description="Disordered" evidence="13">
    <location>
        <begin position="141"/>
        <end position="304"/>
    </location>
</feature>
<dbReference type="GO" id="GO:0000122">
    <property type="term" value="P:negative regulation of transcription by RNA polymerase II"/>
    <property type="evidence" value="ECO:0007669"/>
    <property type="project" value="TreeGrafter"/>
</dbReference>
<dbReference type="Proteomes" id="UP000504623">
    <property type="component" value="Unplaced"/>
</dbReference>
<dbReference type="InterPro" id="IPR039999">
    <property type="entry name" value="LYAR"/>
</dbReference>
<dbReference type="Gene3D" id="1.10.10.2100">
    <property type="match status" value="1"/>
</dbReference>
<sequence>MVFFTCNACGESVKKVQVEKHVAVCRNCECLSCIDCGKDFWGDDYRNHVKCISEDQKYGGRGYEGKTHKGDIKQQAWIQKINELIKRPNVSPKVRHLLEQISAFDNIPRKKAKFQNWMKNSLKIHSESVLEQVWELFSEASRNEPASEEPEKQPLNTVPQPHKDVSARPPTCPTHEGPAKQAEVRKNKRERKEERQKNRKKEKKELKLENTESRKAKKCKKALEAAGAESNGTAKRKGQKRAKGKGPTEGTVNGDGALREDFAEEEPQAGTRKRKHSEGEADSTKKKLKLPAGDSEGGMPSPDCDSALKGKFNWKGTIKAVLKQAPDNEIAVKKLKKKVLAQYYAVTHGRPRPEEELLVIFNKKISKNPAFRLLKDKVKLLK</sequence>
<protein>
    <recommendedName>
        <fullName evidence="11">Cell growth-regulating nucleolar protein</fullName>
    </recommendedName>
</protein>
<keyword evidence="6 12" id="KW-0863">Zinc-finger</keyword>
<dbReference type="GO" id="GO:0005730">
    <property type="term" value="C:nucleolus"/>
    <property type="evidence" value="ECO:0007669"/>
    <property type="project" value="TreeGrafter"/>
</dbReference>
<dbReference type="Pfam" id="PF08790">
    <property type="entry name" value="zf-LYAR"/>
    <property type="match status" value="1"/>
</dbReference>
<keyword evidence="7" id="KW-0862">Zinc</keyword>
<dbReference type="PROSITE" id="PS51804">
    <property type="entry name" value="ZF_C2HC_LYAR"/>
    <property type="match status" value="2"/>
</dbReference>